<evidence type="ECO:0000313" key="2">
    <source>
        <dbReference type="EMBL" id="HIZ23907.1"/>
    </source>
</evidence>
<protein>
    <submittedName>
        <fullName evidence="2">Uncharacterized protein</fullName>
    </submittedName>
</protein>
<dbReference type="AlphaFoldDB" id="A0A9D2DV98"/>
<feature type="transmembrane region" description="Helical" evidence="1">
    <location>
        <begin position="152"/>
        <end position="169"/>
    </location>
</feature>
<comment type="caution">
    <text evidence="2">The sequence shown here is derived from an EMBL/GenBank/DDBJ whole genome shotgun (WGS) entry which is preliminary data.</text>
</comment>
<feature type="transmembrane region" description="Helical" evidence="1">
    <location>
        <begin position="60"/>
        <end position="92"/>
    </location>
</feature>
<accession>A0A9D2DV98</accession>
<feature type="transmembrane region" description="Helical" evidence="1">
    <location>
        <begin position="15"/>
        <end position="39"/>
    </location>
</feature>
<reference evidence="2" key="1">
    <citation type="journal article" date="2021" name="PeerJ">
        <title>Extensive microbial diversity within the chicken gut microbiome revealed by metagenomics and culture.</title>
        <authorList>
            <person name="Gilroy R."/>
            <person name="Ravi A."/>
            <person name="Getino M."/>
            <person name="Pursley I."/>
            <person name="Horton D.L."/>
            <person name="Alikhan N.F."/>
            <person name="Baker D."/>
            <person name="Gharbi K."/>
            <person name="Hall N."/>
            <person name="Watson M."/>
            <person name="Adriaenssens E.M."/>
            <person name="Foster-Nyarko E."/>
            <person name="Jarju S."/>
            <person name="Secka A."/>
            <person name="Antonio M."/>
            <person name="Oren A."/>
            <person name="Chaudhuri R.R."/>
            <person name="La Ragione R."/>
            <person name="Hildebrand F."/>
            <person name="Pallen M.J."/>
        </authorList>
    </citation>
    <scope>NUCLEOTIDE SEQUENCE</scope>
    <source>
        <strain evidence="2">CHK33-5263</strain>
    </source>
</reference>
<reference evidence="2" key="2">
    <citation type="submission" date="2021-04" db="EMBL/GenBank/DDBJ databases">
        <authorList>
            <person name="Gilroy R."/>
        </authorList>
    </citation>
    <scope>NUCLEOTIDE SEQUENCE</scope>
    <source>
        <strain evidence="2">CHK33-5263</strain>
    </source>
</reference>
<feature type="transmembrane region" description="Helical" evidence="1">
    <location>
        <begin position="175"/>
        <end position="195"/>
    </location>
</feature>
<evidence type="ECO:0000313" key="3">
    <source>
        <dbReference type="Proteomes" id="UP000824044"/>
    </source>
</evidence>
<dbReference type="Proteomes" id="UP000824044">
    <property type="component" value="Unassembled WGS sequence"/>
</dbReference>
<organism evidence="2 3">
    <name type="scientific">Candidatus Gallimonas intestinigallinarum</name>
    <dbReference type="NCBI Taxonomy" id="2838604"/>
    <lineage>
        <taxon>Bacteria</taxon>
        <taxon>Bacillati</taxon>
        <taxon>Bacillota</taxon>
        <taxon>Clostridia</taxon>
        <taxon>Candidatus Gallimonas</taxon>
    </lineage>
</organism>
<evidence type="ECO:0000256" key="1">
    <source>
        <dbReference type="SAM" id="Phobius"/>
    </source>
</evidence>
<dbReference type="EMBL" id="DXBS01000005">
    <property type="protein sequence ID" value="HIZ23907.1"/>
    <property type="molecule type" value="Genomic_DNA"/>
</dbReference>
<gene>
    <name evidence="2" type="ORF">H9812_00305</name>
</gene>
<sequence length="219" mass="25287">MEYLHTWSFLRIDDWLGAVYSLLAIVTAVFAFSVLLCFVEKHMRLGKRTLSGLWQQTKNILPSVAAYVIMMVVFYEIWAIVLSAVLFAVASIPAVPAVYVLSVIAMLAFGFVLIYLTTILYLWLPCKQMTGFRFFDAFLYSYRLMVGVRGKLLLSFAVSVVGMFLILVLCSLLPYAAYHIIAVILFFFLFLNFGIRMEALYFETDKLDREDILRHKWEY</sequence>
<proteinExistence type="predicted"/>
<feature type="transmembrane region" description="Helical" evidence="1">
    <location>
        <begin position="98"/>
        <end position="124"/>
    </location>
</feature>
<keyword evidence="1" id="KW-0472">Membrane</keyword>
<keyword evidence="1" id="KW-1133">Transmembrane helix</keyword>
<name>A0A9D2DV98_9FIRM</name>
<keyword evidence="1" id="KW-0812">Transmembrane</keyword>